<protein>
    <recommendedName>
        <fullName evidence="4">DUF4806 domain-containing protein</fullName>
    </recommendedName>
</protein>
<proteinExistence type="predicted"/>
<organism evidence="2 3">
    <name type="scientific">Folsomia candida</name>
    <name type="common">Springtail</name>
    <dbReference type="NCBI Taxonomy" id="158441"/>
    <lineage>
        <taxon>Eukaryota</taxon>
        <taxon>Metazoa</taxon>
        <taxon>Ecdysozoa</taxon>
        <taxon>Arthropoda</taxon>
        <taxon>Hexapoda</taxon>
        <taxon>Collembola</taxon>
        <taxon>Entomobryomorpha</taxon>
        <taxon>Isotomoidea</taxon>
        <taxon>Isotomidae</taxon>
        <taxon>Proisotominae</taxon>
        <taxon>Folsomia</taxon>
    </lineage>
</organism>
<dbReference type="PANTHER" id="PTHR33053:SF24">
    <property type="entry name" value="TRANSPOSASE DOMAIN-CONTAINING PROTEIN"/>
    <property type="match status" value="1"/>
</dbReference>
<name>A0A226DU30_FOLCA</name>
<dbReference type="EMBL" id="LNIX01000011">
    <property type="protein sequence ID" value="OXA48733.1"/>
    <property type="molecule type" value="Genomic_DNA"/>
</dbReference>
<feature type="compositionally biased region" description="Polar residues" evidence="1">
    <location>
        <begin position="292"/>
        <end position="302"/>
    </location>
</feature>
<keyword evidence="3" id="KW-1185">Reference proteome</keyword>
<comment type="caution">
    <text evidence="2">The sequence shown here is derived from an EMBL/GenBank/DDBJ whole genome shotgun (WGS) entry which is preliminary data.</text>
</comment>
<reference evidence="2 3" key="1">
    <citation type="submission" date="2015-12" db="EMBL/GenBank/DDBJ databases">
        <title>The genome of Folsomia candida.</title>
        <authorList>
            <person name="Faddeeva A."/>
            <person name="Derks M.F."/>
            <person name="Anvar Y."/>
            <person name="Smit S."/>
            <person name="Van Straalen N."/>
            <person name="Roelofs D."/>
        </authorList>
    </citation>
    <scope>NUCLEOTIDE SEQUENCE [LARGE SCALE GENOMIC DNA]</scope>
    <source>
        <strain evidence="2 3">VU population</strain>
        <tissue evidence="2">Whole body</tissue>
    </source>
</reference>
<evidence type="ECO:0008006" key="4">
    <source>
        <dbReference type="Google" id="ProtNLM"/>
    </source>
</evidence>
<feature type="region of interest" description="Disordered" evidence="1">
    <location>
        <begin position="292"/>
        <end position="312"/>
    </location>
</feature>
<dbReference type="OMA" id="CINESVH"/>
<feature type="compositionally biased region" description="Basic and acidic residues" evidence="1">
    <location>
        <begin position="303"/>
        <end position="312"/>
    </location>
</feature>
<dbReference type="Proteomes" id="UP000198287">
    <property type="component" value="Unassembled WGS sequence"/>
</dbReference>
<feature type="compositionally biased region" description="Basic and acidic residues" evidence="1">
    <location>
        <begin position="734"/>
        <end position="744"/>
    </location>
</feature>
<dbReference type="PANTHER" id="PTHR33053">
    <property type="entry name" value="PROTEIN, PUTATIVE-RELATED"/>
    <property type="match status" value="1"/>
</dbReference>
<gene>
    <name evidence="2" type="ORF">Fcan01_16574</name>
</gene>
<dbReference type="AlphaFoldDB" id="A0A226DU30"/>
<dbReference type="OrthoDB" id="10071708at2759"/>
<dbReference type="STRING" id="158441.A0A226DU30"/>
<evidence type="ECO:0000313" key="3">
    <source>
        <dbReference type="Proteomes" id="UP000198287"/>
    </source>
</evidence>
<accession>A0A226DU30</accession>
<sequence length="1042" mass="118410">MYSRKTWKRKVQRAAKKRVDNSLKLLSTAGQITRQFEQISSDTYVNKTVNCTTDHFTLHPKIIPSQSSDNNILLNLNSFGIHEEAQEYNINEQLRVWSTSNKIPHSAVSSLLQILKGHKCFSSLPSDARTLLKTPRTIPVFNVPPGKYCHFGIKSQLNNIVPPDHNFKQLSLQFNVDGLPISKSTGQQFWPILCYILEIKKVFEVGVYCGREKPTSAANFLELFINELADLCKSGVNVHNSSTKIYIHAFICDAPARAFILNIKGHSGYFGCGKCTEEGEYVKNRVTFPSTDKPSRTNFSFRNKSDEDHHHGPSELERLDIDLITQFPFEYMHLVCLGVVRKLILLWICGDFRKFRLSSHQKLELSRRLIIIKPFIPLEFVRKPRIIEDIRRWKATELRQFLLYSGPVVLKDILPPDYYNHFICLHLAISILCSEKWYKVYNNYAAQLLETFVKVISKLYGEEHLSYNVHGLVHLAGDSLKLGPLDNFSAFKFENHLGYLSSLLKGKNRPLEQIYNRITEKNRNPNVTHNAEKIGIHNKANSQVNLEKFAIALRPGNNTCKIKSGETVKITEFFCINESVHCSALLYKRQKPLYRVPENSNLVGIEVATLSQHKVTFPLSSITNKCVALPYLEFSHDKSIGIVRKDWLQSIDETIYSYWPPYWKDGNKLKKAIKTNEIPNGNSWTLYTVKIVISYKKYDEAQQKTLRMEKDESSSATEDLVDTRKIRKCRRPARLSDEHQRSSDDDNNESPVKKSKKAAGQPHLVAINYPSLLSQQDERTESRSNLDDSSTSIEHDKDSNIALEVVLPVGRDFTENAFASTNSTPTSSRTLVSRDSPAQHYKMASYENTNRGNSSNLAAETNMNSGFEGQVIRKLDFLSATVNHLCDAVNLLVNRHQIEQIEYKENAFDLPISTTGAMKVVEDELKASERRGDKKQSLVFHLALGGGRKTPDSTYRVMAELMTNEIAAQFSYEGKKGKLSFCDFPLIKASVLAAVRRNVGDAKGNDIEDGIKYWLKKGPERLKREKKSNAVPGDATAEVNII</sequence>
<evidence type="ECO:0000256" key="1">
    <source>
        <dbReference type="SAM" id="MobiDB-lite"/>
    </source>
</evidence>
<feature type="region of interest" description="Disordered" evidence="1">
    <location>
        <begin position="705"/>
        <end position="797"/>
    </location>
</feature>
<evidence type="ECO:0000313" key="2">
    <source>
        <dbReference type="EMBL" id="OXA48733.1"/>
    </source>
</evidence>
<feature type="compositionally biased region" description="Basic and acidic residues" evidence="1">
    <location>
        <begin position="776"/>
        <end position="786"/>
    </location>
</feature>